<sequence>MKIQAVLFDCDGVLVDSEPLSKGLLLTMITELGIEHDLGQRLISVSSQRMSDCLDNVAEWLQRPLPGDFLEQFRQREYVLLRQQLQPIPGIHSALQRLTLPRAVASNGSMEKILINLDSTGLRHHFGEHLYSAYDLDRHKPDPALYLHAAAQLGIEPAACLVVEDSPFGAEAGLRAGMTVVGYGEQRFSLQQMGTLPLADMAQLPDLINALATDNQ</sequence>
<reference evidence="5 6" key="1">
    <citation type="submission" date="2015-03" db="EMBL/GenBank/DDBJ databases">
        <authorList>
            <person name="Krishnan R."/>
            <person name="Midha S."/>
            <person name="Patil P.B."/>
            <person name="Rameshkumar N."/>
        </authorList>
    </citation>
    <scope>NUCLEOTIDE SEQUENCE [LARGE SCALE GENOMIC DNA]</scope>
    <source>
        <strain evidence="5 6">L1E11</strain>
    </source>
</reference>
<evidence type="ECO:0000313" key="6">
    <source>
        <dbReference type="Proteomes" id="UP000248090"/>
    </source>
</evidence>
<dbReference type="PANTHER" id="PTHR46193:SF10">
    <property type="entry name" value="6-PHOSPHOGLUCONATE PHOSPHATASE"/>
    <property type="match status" value="1"/>
</dbReference>
<dbReference type="InterPro" id="IPR006439">
    <property type="entry name" value="HAD-SF_hydro_IA"/>
</dbReference>
<dbReference type="SFLD" id="SFLDS00003">
    <property type="entry name" value="Haloacid_Dehalogenase"/>
    <property type="match status" value="1"/>
</dbReference>
<dbReference type="InterPro" id="IPR036412">
    <property type="entry name" value="HAD-like_sf"/>
</dbReference>
<dbReference type="SFLD" id="SFLDG01129">
    <property type="entry name" value="C1.5:_HAD__Beta-PGM__Phosphata"/>
    <property type="match status" value="1"/>
</dbReference>
<dbReference type="Pfam" id="PF00702">
    <property type="entry name" value="Hydrolase"/>
    <property type="match status" value="1"/>
</dbReference>
<dbReference type="NCBIfam" id="TIGR01509">
    <property type="entry name" value="HAD-SF-IA-v3"/>
    <property type="match status" value="1"/>
</dbReference>
<dbReference type="Gene3D" id="3.40.50.1000">
    <property type="entry name" value="HAD superfamily/HAD-like"/>
    <property type="match status" value="1"/>
</dbReference>
<gene>
    <name evidence="5" type="ORF">WH50_24815</name>
</gene>
<dbReference type="Proteomes" id="UP000248090">
    <property type="component" value="Unassembled WGS sequence"/>
</dbReference>
<dbReference type="PRINTS" id="PR00413">
    <property type="entry name" value="HADHALOGNASE"/>
</dbReference>
<dbReference type="SUPFAM" id="SSF56784">
    <property type="entry name" value="HAD-like"/>
    <property type="match status" value="1"/>
</dbReference>
<dbReference type="Gene3D" id="1.10.150.240">
    <property type="entry name" value="Putative phosphatase, domain 2"/>
    <property type="match status" value="1"/>
</dbReference>
<evidence type="ECO:0000313" key="5">
    <source>
        <dbReference type="EMBL" id="PXF28716.1"/>
    </source>
</evidence>
<dbReference type="CDD" id="cd07526">
    <property type="entry name" value="HAD_BPGM_like"/>
    <property type="match status" value="1"/>
</dbReference>
<evidence type="ECO:0000256" key="2">
    <source>
        <dbReference type="ARBA" id="ARBA00006171"/>
    </source>
</evidence>
<dbReference type="InterPro" id="IPR023198">
    <property type="entry name" value="PGP-like_dom2"/>
</dbReference>
<proteinExistence type="inferred from homology"/>
<comment type="caution">
    <text evidence="5">The sequence shown here is derived from an EMBL/GenBank/DDBJ whole genome shotgun (WGS) entry which is preliminary data.</text>
</comment>
<keyword evidence="4" id="KW-0460">Magnesium</keyword>
<organism evidence="5 6">
    <name type="scientific">Pokkaliibacter plantistimulans</name>
    <dbReference type="NCBI Taxonomy" id="1635171"/>
    <lineage>
        <taxon>Bacteria</taxon>
        <taxon>Pseudomonadati</taxon>
        <taxon>Pseudomonadota</taxon>
        <taxon>Gammaproteobacteria</taxon>
        <taxon>Oceanospirillales</taxon>
        <taxon>Balneatrichaceae</taxon>
        <taxon>Pokkaliibacter</taxon>
    </lineage>
</organism>
<keyword evidence="3" id="KW-0479">Metal-binding</keyword>
<evidence type="ECO:0000256" key="4">
    <source>
        <dbReference type="ARBA" id="ARBA00022842"/>
    </source>
</evidence>
<dbReference type="EMBL" id="LAPT01000155">
    <property type="protein sequence ID" value="PXF28716.1"/>
    <property type="molecule type" value="Genomic_DNA"/>
</dbReference>
<protein>
    <recommendedName>
        <fullName evidence="7">Haloacid dehalogenase</fullName>
    </recommendedName>
</protein>
<name>A0ABX5LTW0_9GAMM</name>
<comment type="cofactor">
    <cofactor evidence="1">
        <name>Mg(2+)</name>
        <dbReference type="ChEBI" id="CHEBI:18420"/>
    </cofactor>
</comment>
<dbReference type="InterPro" id="IPR023214">
    <property type="entry name" value="HAD_sf"/>
</dbReference>
<accession>A0ABX5LTW0</accession>
<dbReference type="RefSeq" id="WP_110190133.1">
    <property type="nucleotide sequence ID" value="NZ_CP177354.1"/>
</dbReference>
<dbReference type="PANTHER" id="PTHR46193">
    <property type="entry name" value="6-PHOSPHOGLUCONATE PHOSPHATASE"/>
    <property type="match status" value="1"/>
</dbReference>
<comment type="similarity">
    <text evidence="2">Belongs to the HAD-like hydrolase superfamily. CbbY/CbbZ/Gph/YieH family.</text>
</comment>
<dbReference type="SFLD" id="SFLDG01135">
    <property type="entry name" value="C1.5.6:_HAD__Beta-PGM__Phospha"/>
    <property type="match status" value="1"/>
</dbReference>
<evidence type="ECO:0008006" key="7">
    <source>
        <dbReference type="Google" id="ProtNLM"/>
    </source>
</evidence>
<dbReference type="InterPro" id="IPR051600">
    <property type="entry name" value="Beta-PGM-like"/>
</dbReference>
<evidence type="ECO:0000256" key="3">
    <source>
        <dbReference type="ARBA" id="ARBA00022723"/>
    </source>
</evidence>
<evidence type="ECO:0000256" key="1">
    <source>
        <dbReference type="ARBA" id="ARBA00001946"/>
    </source>
</evidence>
<keyword evidence="6" id="KW-1185">Reference proteome</keyword>